<dbReference type="AlphaFoldDB" id="A0AAD7IWU5"/>
<comment type="caution">
    <text evidence="3">The sequence shown here is derived from an EMBL/GenBank/DDBJ whole genome shotgun (WGS) entry which is preliminary data.</text>
</comment>
<keyword evidence="2" id="KW-0732">Signal</keyword>
<organism evidence="3 4">
    <name type="scientific">Mycena maculata</name>
    <dbReference type="NCBI Taxonomy" id="230809"/>
    <lineage>
        <taxon>Eukaryota</taxon>
        <taxon>Fungi</taxon>
        <taxon>Dikarya</taxon>
        <taxon>Basidiomycota</taxon>
        <taxon>Agaricomycotina</taxon>
        <taxon>Agaricomycetes</taxon>
        <taxon>Agaricomycetidae</taxon>
        <taxon>Agaricales</taxon>
        <taxon>Marasmiineae</taxon>
        <taxon>Mycenaceae</taxon>
        <taxon>Mycena</taxon>
    </lineage>
</organism>
<gene>
    <name evidence="3" type="ORF">DFH07DRAFT_961167</name>
</gene>
<feature type="compositionally biased region" description="Basic and acidic residues" evidence="1">
    <location>
        <begin position="157"/>
        <end position="180"/>
    </location>
</feature>
<dbReference type="Proteomes" id="UP001215280">
    <property type="component" value="Unassembled WGS sequence"/>
</dbReference>
<name>A0AAD7IWU5_9AGAR</name>
<evidence type="ECO:0000256" key="1">
    <source>
        <dbReference type="SAM" id="MobiDB-lite"/>
    </source>
</evidence>
<feature type="region of interest" description="Disordered" evidence="1">
    <location>
        <begin position="126"/>
        <end position="319"/>
    </location>
</feature>
<feature type="compositionally biased region" description="Basic and acidic residues" evidence="1">
    <location>
        <begin position="257"/>
        <end position="268"/>
    </location>
</feature>
<keyword evidence="4" id="KW-1185">Reference proteome</keyword>
<evidence type="ECO:0000313" key="4">
    <source>
        <dbReference type="Proteomes" id="UP001215280"/>
    </source>
</evidence>
<feature type="compositionally biased region" description="Basic and acidic residues" evidence="1">
    <location>
        <begin position="288"/>
        <end position="311"/>
    </location>
</feature>
<reference evidence="3" key="1">
    <citation type="submission" date="2023-03" db="EMBL/GenBank/DDBJ databases">
        <title>Massive genome expansion in bonnet fungi (Mycena s.s.) driven by repeated elements and novel gene families across ecological guilds.</title>
        <authorList>
            <consortium name="Lawrence Berkeley National Laboratory"/>
            <person name="Harder C.B."/>
            <person name="Miyauchi S."/>
            <person name="Viragh M."/>
            <person name="Kuo A."/>
            <person name="Thoen E."/>
            <person name="Andreopoulos B."/>
            <person name="Lu D."/>
            <person name="Skrede I."/>
            <person name="Drula E."/>
            <person name="Henrissat B."/>
            <person name="Morin E."/>
            <person name="Kohler A."/>
            <person name="Barry K."/>
            <person name="LaButti K."/>
            <person name="Morin E."/>
            <person name="Salamov A."/>
            <person name="Lipzen A."/>
            <person name="Mereny Z."/>
            <person name="Hegedus B."/>
            <person name="Baldrian P."/>
            <person name="Stursova M."/>
            <person name="Weitz H."/>
            <person name="Taylor A."/>
            <person name="Grigoriev I.V."/>
            <person name="Nagy L.G."/>
            <person name="Martin F."/>
            <person name="Kauserud H."/>
        </authorList>
    </citation>
    <scope>NUCLEOTIDE SEQUENCE</scope>
    <source>
        <strain evidence="3">CBHHK188m</strain>
    </source>
</reference>
<feature type="compositionally biased region" description="Pro residues" evidence="1">
    <location>
        <begin position="79"/>
        <end position="89"/>
    </location>
</feature>
<evidence type="ECO:0000256" key="2">
    <source>
        <dbReference type="SAM" id="SignalP"/>
    </source>
</evidence>
<feature type="region of interest" description="Disordered" evidence="1">
    <location>
        <begin position="23"/>
        <end position="111"/>
    </location>
</feature>
<feature type="signal peptide" evidence="2">
    <location>
        <begin position="1"/>
        <end position="20"/>
    </location>
</feature>
<evidence type="ECO:0000313" key="3">
    <source>
        <dbReference type="EMBL" id="KAJ7750946.1"/>
    </source>
</evidence>
<accession>A0AAD7IWU5</accession>
<feature type="compositionally biased region" description="Basic and acidic residues" evidence="1">
    <location>
        <begin position="126"/>
        <end position="146"/>
    </location>
</feature>
<dbReference type="EMBL" id="JARJLG010000080">
    <property type="protein sequence ID" value="KAJ7750946.1"/>
    <property type="molecule type" value="Genomic_DNA"/>
</dbReference>
<feature type="chain" id="PRO_5042270060" evidence="2">
    <location>
        <begin position="21"/>
        <end position="319"/>
    </location>
</feature>
<protein>
    <submittedName>
        <fullName evidence="3">Uncharacterized protein</fullName>
    </submittedName>
</protein>
<sequence>MVALHPRFLVLLALCVAATAVSVPKDGPANDVSPAPVPHPVGRDTPAATSPKKLIKRVGPPPKSVSESANIDKRASAPAMPPVPVPKLPRSPVDVYESENQSKLPTVKADKRSPVGIYENETRSKLPTVKADKRSAVGVSDIDHKVVSPQTSKLPKRSTDVPEPLEHSTIDRQRFSRDMGTDAVETVVASGTEDDMGPQSDKPESESTVVDMPPALERVDGAPNVAGVNHETNSDKSDSNDVAIDGLGKNGQNANKEIVHDNSEKHADGTQTTSNQVGGGMIGMTSNNRRETEKHEHKYEHEHKPKYEHEHKHVHKHNH</sequence>
<proteinExistence type="predicted"/>